<organism evidence="9 10">
    <name type="scientific">Streptomyces sulfonofaciens</name>
    <dbReference type="NCBI Taxonomy" id="68272"/>
    <lineage>
        <taxon>Bacteria</taxon>
        <taxon>Bacillati</taxon>
        <taxon>Actinomycetota</taxon>
        <taxon>Actinomycetes</taxon>
        <taxon>Kitasatosporales</taxon>
        <taxon>Streptomycetaceae</taxon>
        <taxon>Streptomyces</taxon>
    </lineage>
</organism>
<dbReference type="AlphaFoldDB" id="A0A919GAD0"/>
<dbReference type="Gene3D" id="3.20.20.30">
    <property type="entry name" value="Luciferase-like domain"/>
    <property type="match status" value="1"/>
</dbReference>
<dbReference type="EMBL" id="BNCD01000009">
    <property type="protein sequence ID" value="GHH80280.1"/>
    <property type="molecule type" value="Genomic_DNA"/>
</dbReference>
<dbReference type="PANTHER" id="PTHR30011">
    <property type="entry name" value="ALKANESULFONATE MONOOXYGENASE-RELATED"/>
    <property type="match status" value="1"/>
</dbReference>
<comment type="caution">
    <text evidence="9">The sequence shown here is derived from an EMBL/GenBank/DDBJ whole genome shotgun (WGS) entry which is preliminary data.</text>
</comment>
<gene>
    <name evidence="9" type="ORF">GCM10018793_35100</name>
</gene>
<feature type="binding site" evidence="6">
    <location>
        <position position="106"/>
    </location>
    <ligand>
        <name>FMN</name>
        <dbReference type="ChEBI" id="CHEBI:58210"/>
    </ligand>
</feature>
<dbReference type="PANTHER" id="PTHR30011:SF16">
    <property type="entry name" value="C2H2 FINGER DOMAIN TRANSCRIPTION FACTOR (EUROFUNG)-RELATED"/>
    <property type="match status" value="1"/>
</dbReference>
<proteinExistence type="inferred from homology"/>
<dbReference type="NCBIfam" id="TIGR03860">
    <property type="entry name" value="FMN_nitrolo"/>
    <property type="match status" value="1"/>
</dbReference>
<evidence type="ECO:0000256" key="1">
    <source>
        <dbReference type="ARBA" id="ARBA00022630"/>
    </source>
</evidence>
<feature type="domain" description="Luciferase-like" evidence="8">
    <location>
        <begin position="83"/>
        <end position="364"/>
    </location>
</feature>
<dbReference type="Proteomes" id="UP000603708">
    <property type="component" value="Unassembled WGS sequence"/>
</dbReference>
<keyword evidence="10" id="KW-1185">Reference proteome</keyword>
<accession>A0A919GAD0</accession>
<feature type="compositionally biased region" description="Basic and acidic residues" evidence="7">
    <location>
        <begin position="16"/>
        <end position="25"/>
    </location>
</feature>
<dbReference type="CDD" id="cd01095">
    <property type="entry name" value="Nitrilotriacetate_monoxgenase"/>
    <property type="match status" value="1"/>
</dbReference>
<dbReference type="InterPro" id="IPR036661">
    <property type="entry name" value="Luciferase-like_sf"/>
</dbReference>
<keyword evidence="2 6" id="KW-0288">FMN</keyword>
<evidence type="ECO:0000313" key="9">
    <source>
        <dbReference type="EMBL" id="GHH80280.1"/>
    </source>
</evidence>
<evidence type="ECO:0000313" key="10">
    <source>
        <dbReference type="Proteomes" id="UP000603708"/>
    </source>
</evidence>
<dbReference type="PIRSF" id="PIRSF000337">
    <property type="entry name" value="NTA_MOA"/>
    <property type="match status" value="1"/>
</dbReference>
<reference evidence="9" key="1">
    <citation type="journal article" date="2014" name="Int. J. Syst. Evol. Microbiol.">
        <title>Complete genome sequence of Corynebacterium casei LMG S-19264T (=DSM 44701T), isolated from a smear-ripened cheese.</title>
        <authorList>
            <consortium name="US DOE Joint Genome Institute (JGI-PGF)"/>
            <person name="Walter F."/>
            <person name="Albersmeier A."/>
            <person name="Kalinowski J."/>
            <person name="Ruckert C."/>
        </authorList>
    </citation>
    <scope>NUCLEOTIDE SEQUENCE</scope>
    <source>
        <strain evidence="9">JCM 5069</strain>
    </source>
</reference>
<feature type="compositionally biased region" description="Basic residues" evidence="7">
    <location>
        <begin position="1"/>
        <end position="12"/>
    </location>
</feature>
<reference evidence="9" key="2">
    <citation type="submission" date="2020-09" db="EMBL/GenBank/DDBJ databases">
        <authorList>
            <person name="Sun Q."/>
            <person name="Ohkuma M."/>
        </authorList>
    </citation>
    <scope>NUCLEOTIDE SEQUENCE</scope>
    <source>
        <strain evidence="9">JCM 5069</strain>
    </source>
</reference>
<evidence type="ECO:0000256" key="6">
    <source>
        <dbReference type="PIRSR" id="PIRSR000337-1"/>
    </source>
</evidence>
<feature type="compositionally biased region" description="Basic and acidic residues" evidence="7">
    <location>
        <begin position="38"/>
        <end position="47"/>
    </location>
</feature>
<keyword evidence="1 6" id="KW-0285">Flavoprotein</keyword>
<dbReference type="InterPro" id="IPR016215">
    <property type="entry name" value="NTA_MOA"/>
</dbReference>
<comment type="similarity">
    <text evidence="5">Belongs to the NtaA/SnaA/DszA monooxygenase family.</text>
</comment>
<dbReference type="InterPro" id="IPR011251">
    <property type="entry name" value="Luciferase-like_dom"/>
</dbReference>
<feature type="binding site" evidence="6">
    <location>
        <position position="198"/>
    </location>
    <ligand>
        <name>FMN</name>
        <dbReference type="ChEBI" id="CHEBI:58210"/>
    </ligand>
</feature>
<dbReference type="SUPFAM" id="SSF51679">
    <property type="entry name" value="Bacterial luciferase-like"/>
    <property type="match status" value="1"/>
</dbReference>
<evidence type="ECO:0000256" key="7">
    <source>
        <dbReference type="SAM" id="MobiDB-lite"/>
    </source>
</evidence>
<name>A0A919GAD0_9ACTN</name>
<evidence type="ECO:0000256" key="3">
    <source>
        <dbReference type="ARBA" id="ARBA00023002"/>
    </source>
</evidence>
<evidence type="ECO:0000256" key="2">
    <source>
        <dbReference type="ARBA" id="ARBA00022643"/>
    </source>
</evidence>
<keyword evidence="3" id="KW-0560">Oxidoreductase</keyword>
<evidence type="ECO:0000259" key="8">
    <source>
        <dbReference type="Pfam" id="PF00296"/>
    </source>
</evidence>
<feature type="binding site" evidence="6">
    <location>
        <position position="144"/>
    </location>
    <ligand>
        <name>FMN</name>
        <dbReference type="ChEBI" id="CHEBI:58210"/>
    </ligand>
</feature>
<feature type="binding site" evidence="6">
    <location>
        <position position="268"/>
    </location>
    <ligand>
        <name>FMN</name>
        <dbReference type="ChEBI" id="CHEBI:58210"/>
    </ligand>
</feature>
<dbReference type="InterPro" id="IPR051260">
    <property type="entry name" value="Diverse_substr_monoxygenases"/>
</dbReference>
<dbReference type="GO" id="GO:0016705">
    <property type="term" value="F:oxidoreductase activity, acting on paired donors, with incorporation or reduction of molecular oxygen"/>
    <property type="evidence" value="ECO:0007669"/>
    <property type="project" value="InterPro"/>
</dbReference>
<keyword evidence="4 9" id="KW-0503">Monooxygenase</keyword>
<protein>
    <submittedName>
        <fullName evidence="9">Monooxygenase</fullName>
    </submittedName>
</protein>
<feature type="region of interest" description="Disordered" evidence="7">
    <location>
        <begin position="1"/>
        <end position="47"/>
    </location>
</feature>
<feature type="binding site" evidence="6">
    <location>
        <position position="269"/>
    </location>
    <ligand>
        <name>FMN</name>
        <dbReference type="ChEBI" id="CHEBI:58210"/>
    </ligand>
</feature>
<evidence type="ECO:0000256" key="4">
    <source>
        <dbReference type="ARBA" id="ARBA00023033"/>
    </source>
</evidence>
<evidence type="ECO:0000256" key="5">
    <source>
        <dbReference type="ARBA" id="ARBA00033748"/>
    </source>
</evidence>
<dbReference type="Pfam" id="PF00296">
    <property type="entry name" value="Bac_luciferase"/>
    <property type="match status" value="1"/>
</dbReference>
<dbReference type="GO" id="GO:0004497">
    <property type="term" value="F:monooxygenase activity"/>
    <property type="evidence" value="ECO:0007669"/>
    <property type="project" value="UniProtKB-KW"/>
</dbReference>
<sequence>MSARIRPARARSARVSARDRGRTRGPDGGSRPAPVRPGVRDRSTKDTVKAVQRHLCLNVYLRNSGYHESAWKVTRKDPRAPLEAGYYADLARTAERGILDAVFLPDSPGMVPFRAEYLPTVGLDPLELLASVAVRTDRIGLIATVSTTYTHPWETARRLATLDFLSGGRAGWNIVTTVDPVAAGNFGDLPHPERTERYARAEEFVEVALKLWDGWEEGAALFSKESGRWADPGRIRAPLHQGRHFSVRGPLPLPRSPQGRPLLTQAGSSREGIRLAAAYADAVFTPQADPESSAAFRQDLRAQAAGFGRAPERVLVLPGLSFVLADTERGARQVRASLEEAASSEFRWRNLAHLAGLDAEDIDPDAPFPPELLSSAARTSFGQSIYAMARQGAGTFRDVAQRLSALPGGLDFTGTPEQLAGLITHWWRQDAADGFTVMPHLLPDQLDLFVDHVVPILQRSGLARTEYAGTTLREHVGCPA</sequence>